<sequence length="105" mass="12124">MSESHSTSPSTSKDASQDASLEQEVTMEQWSRDFLDLCDDFGQFSQECAFLFDAFAAVAQEPECITPDTSEGIRHVNFWLKYQAIGYREKINRLHDGWKILKRKQ</sequence>
<gene>
    <name evidence="2" type="ORF">SG35_015165</name>
</gene>
<evidence type="ECO:0000313" key="2">
    <source>
        <dbReference type="EMBL" id="WDD96717.1"/>
    </source>
</evidence>
<evidence type="ECO:0000313" key="3">
    <source>
        <dbReference type="Proteomes" id="UP000032568"/>
    </source>
</evidence>
<protein>
    <submittedName>
        <fullName evidence="2">Uncharacterized protein</fullName>
    </submittedName>
</protein>
<organism evidence="2 3">
    <name type="scientific">Thalassomonas actiniarum</name>
    <dbReference type="NCBI Taxonomy" id="485447"/>
    <lineage>
        <taxon>Bacteria</taxon>
        <taxon>Pseudomonadati</taxon>
        <taxon>Pseudomonadota</taxon>
        <taxon>Gammaproteobacteria</taxon>
        <taxon>Alteromonadales</taxon>
        <taxon>Colwelliaceae</taxon>
        <taxon>Thalassomonas</taxon>
    </lineage>
</organism>
<keyword evidence="3" id="KW-1185">Reference proteome</keyword>
<evidence type="ECO:0000256" key="1">
    <source>
        <dbReference type="SAM" id="MobiDB-lite"/>
    </source>
</evidence>
<name>A0AAE9YJ27_9GAMM</name>
<dbReference type="AlphaFoldDB" id="A0AAE9YJ27"/>
<dbReference type="EMBL" id="CP059735">
    <property type="protein sequence ID" value="WDD96717.1"/>
    <property type="molecule type" value="Genomic_DNA"/>
</dbReference>
<proteinExistence type="predicted"/>
<dbReference type="KEGG" id="tact:SG35_015165"/>
<feature type="region of interest" description="Disordered" evidence="1">
    <location>
        <begin position="1"/>
        <end position="25"/>
    </location>
</feature>
<dbReference type="Proteomes" id="UP000032568">
    <property type="component" value="Chromosome"/>
</dbReference>
<dbReference type="RefSeq" id="WP_152646789.1">
    <property type="nucleotide sequence ID" value="NZ_CP059735.1"/>
</dbReference>
<reference evidence="2 3" key="1">
    <citation type="journal article" date="2015" name="Genome Announc.">
        <title>Draft Genome Sequences of Marine Isolates of Thalassomonas viridans and Thalassomonas actiniarum.</title>
        <authorList>
            <person name="Olonade I."/>
            <person name="van Zyl L.J."/>
            <person name="Trindade M."/>
        </authorList>
    </citation>
    <scope>NUCLEOTIDE SEQUENCE [LARGE SCALE GENOMIC DNA]</scope>
    <source>
        <strain evidence="2 3">A5K-106</strain>
    </source>
</reference>
<reference evidence="2 3" key="2">
    <citation type="journal article" date="2022" name="Mar. Drugs">
        <title>Bioassay-Guided Fractionation Leads to the Detection of Cholic Acid Generated by the Rare Thalassomonas sp.</title>
        <authorList>
            <person name="Pheiffer F."/>
            <person name="Schneider Y.K."/>
            <person name="Hansen E.H."/>
            <person name="Andersen J.H."/>
            <person name="Isaksson J."/>
            <person name="Busche T."/>
            <person name="R C."/>
            <person name="Kalinowski J."/>
            <person name="Zyl L.V."/>
            <person name="Trindade M."/>
        </authorList>
    </citation>
    <scope>NUCLEOTIDE SEQUENCE [LARGE SCALE GENOMIC DNA]</scope>
    <source>
        <strain evidence="2 3">A5K-106</strain>
    </source>
</reference>
<accession>A0AAE9YJ27</accession>
<feature type="compositionally biased region" description="Low complexity" evidence="1">
    <location>
        <begin position="1"/>
        <end position="14"/>
    </location>
</feature>